<proteinExistence type="predicted"/>
<feature type="region of interest" description="Disordered" evidence="1">
    <location>
        <begin position="48"/>
        <end position="112"/>
    </location>
</feature>
<name>A0AAV7PN83_PLEWA</name>
<gene>
    <name evidence="2" type="ORF">NDU88_007655</name>
</gene>
<feature type="compositionally biased region" description="Basic and acidic residues" evidence="1">
    <location>
        <begin position="236"/>
        <end position="245"/>
    </location>
</feature>
<dbReference type="EMBL" id="JANPWB010000011">
    <property type="protein sequence ID" value="KAJ1129284.1"/>
    <property type="molecule type" value="Genomic_DNA"/>
</dbReference>
<evidence type="ECO:0000313" key="2">
    <source>
        <dbReference type="EMBL" id="KAJ1129284.1"/>
    </source>
</evidence>
<feature type="region of interest" description="Disordered" evidence="1">
    <location>
        <begin position="234"/>
        <end position="315"/>
    </location>
</feature>
<reference evidence="2" key="1">
    <citation type="journal article" date="2022" name="bioRxiv">
        <title>Sequencing and chromosome-scale assembly of the giantPleurodeles waltlgenome.</title>
        <authorList>
            <person name="Brown T."/>
            <person name="Elewa A."/>
            <person name="Iarovenko S."/>
            <person name="Subramanian E."/>
            <person name="Araus A.J."/>
            <person name="Petzold A."/>
            <person name="Susuki M."/>
            <person name="Suzuki K.-i.T."/>
            <person name="Hayashi T."/>
            <person name="Toyoda A."/>
            <person name="Oliveira C."/>
            <person name="Osipova E."/>
            <person name="Leigh N.D."/>
            <person name="Simon A."/>
            <person name="Yun M.H."/>
        </authorList>
    </citation>
    <scope>NUCLEOTIDE SEQUENCE</scope>
    <source>
        <strain evidence="2">20211129_DDA</strain>
        <tissue evidence="2">Liver</tissue>
    </source>
</reference>
<evidence type="ECO:0000313" key="3">
    <source>
        <dbReference type="Proteomes" id="UP001066276"/>
    </source>
</evidence>
<organism evidence="2 3">
    <name type="scientific">Pleurodeles waltl</name>
    <name type="common">Iberian ribbed newt</name>
    <dbReference type="NCBI Taxonomy" id="8319"/>
    <lineage>
        <taxon>Eukaryota</taxon>
        <taxon>Metazoa</taxon>
        <taxon>Chordata</taxon>
        <taxon>Craniata</taxon>
        <taxon>Vertebrata</taxon>
        <taxon>Euteleostomi</taxon>
        <taxon>Amphibia</taxon>
        <taxon>Batrachia</taxon>
        <taxon>Caudata</taxon>
        <taxon>Salamandroidea</taxon>
        <taxon>Salamandridae</taxon>
        <taxon>Pleurodelinae</taxon>
        <taxon>Pleurodeles</taxon>
    </lineage>
</organism>
<keyword evidence="3" id="KW-1185">Reference proteome</keyword>
<protein>
    <submittedName>
        <fullName evidence="2">Uncharacterized protein</fullName>
    </submittedName>
</protein>
<sequence length="344" mass="36629">MPPGTLDSEGDMDAVMDRLTGAHMGSNSRVLRSFVDARPVGPHLLRGGGSCVPVSDRPLHPTGGGGQGVHTGTGGHRPPPPEGGGRAEAQPEQGTQGCLPAGTGRDTPRNGHSELLGKCAGWRRRRVTALGYPDCQGRVTGTWRHSTPLHFGRTAGWGASCWAAWPSLCWEGPLRNGRPASRTVPGGVEALCLKQQLRLAKQSIPKRTKCAQSIGVRCWLDPWVGTAVCSLGSQVQRRDQSDRAARRPRNPGPGGARSRITGLQGDPAYTIPSNPEEGDPAVRTGEPQPPWDSGEETESHERTRALPSGDREEEAGGACLVACTEWDVKRLGLAAGRYPLEARR</sequence>
<comment type="caution">
    <text evidence="2">The sequence shown here is derived from an EMBL/GenBank/DDBJ whole genome shotgun (WGS) entry which is preliminary data.</text>
</comment>
<accession>A0AAV7PN83</accession>
<dbReference type="Proteomes" id="UP001066276">
    <property type="component" value="Chromosome 7"/>
</dbReference>
<evidence type="ECO:0000256" key="1">
    <source>
        <dbReference type="SAM" id="MobiDB-lite"/>
    </source>
</evidence>
<dbReference type="AlphaFoldDB" id="A0AAV7PN83"/>
<feature type="compositionally biased region" description="Gly residues" evidence="1">
    <location>
        <begin position="62"/>
        <end position="75"/>
    </location>
</feature>